<dbReference type="GO" id="GO:0000978">
    <property type="term" value="F:RNA polymerase II cis-regulatory region sequence-specific DNA binding"/>
    <property type="evidence" value="ECO:0007669"/>
    <property type="project" value="TreeGrafter"/>
</dbReference>
<evidence type="ECO:0000256" key="1">
    <source>
        <dbReference type="ARBA" id="ARBA00023015"/>
    </source>
</evidence>
<feature type="domain" description="Basic leucine zipper" evidence="6">
    <location>
        <begin position="412"/>
        <end position="485"/>
    </location>
</feature>
<dbReference type="InterPro" id="IPR004826">
    <property type="entry name" value="bZIP_Maf"/>
</dbReference>
<proteinExistence type="predicted"/>
<feature type="compositionally biased region" description="Pro residues" evidence="5">
    <location>
        <begin position="302"/>
        <end position="322"/>
    </location>
</feature>
<evidence type="ECO:0000256" key="3">
    <source>
        <dbReference type="ARBA" id="ARBA00023163"/>
    </source>
</evidence>
<evidence type="ECO:0000256" key="5">
    <source>
        <dbReference type="SAM" id="MobiDB-lite"/>
    </source>
</evidence>
<feature type="compositionally biased region" description="Basic residues" evidence="5">
    <location>
        <begin position="518"/>
        <end position="537"/>
    </location>
</feature>
<dbReference type="SUPFAM" id="SSF47454">
    <property type="entry name" value="A DNA-binding domain in eukaryotic transcription factors"/>
    <property type="match status" value="1"/>
</dbReference>
<dbReference type="GO" id="GO:0005634">
    <property type="term" value="C:nucleus"/>
    <property type="evidence" value="ECO:0007669"/>
    <property type="project" value="TreeGrafter"/>
</dbReference>
<gene>
    <name evidence="7" type="ORF">C7M84_002729</name>
</gene>
<evidence type="ECO:0000256" key="4">
    <source>
        <dbReference type="SAM" id="Coils"/>
    </source>
</evidence>
<dbReference type="STRING" id="6689.A0A423TQ53"/>
<evidence type="ECO:0000256" key="2">
    <source>
        <dbReference type="ARBA" id="ARBA00023125"/>
    </source>
</evidence>
<feature type="coiled-coil region" evidence="4">
    <location>
        <begin position="453"/>
        <end position="487"/>
    </location>
</feature>
<dbReference type="SUPFAM" id="SSF57959">
    <property type="entry name" value="Leucine zipper domain"/>
    <property type="match status" value="1"/>
</dbReference>
<keyword evidence="3" id="KW-0804">Transcription</keyword>
<sequence>MVRLLREGGVTQRAESEGDWLSGVVAWVRPRAFPPLGAGLSSARLRLPIRWANRGLYFGCSAHLGYPLPHLKSLAPPLKVSVTSRRSCAGPARVARAVWHGSHHHYFSIDSDHSVTSTRRGTEPRTKKLFESQCAPLALTPRHLGVTSTRRPALGLITGFLSMTQVCASVNVRTRSLTISESVSARLLFVRLATQHVLTRRDSCTGQSSAIGPDRSRGALTPRPPNTARGSDSCDELLNKMADENLASEYVADFMLEPLEDAICVKENKDLHGMGGMGMSRVHTHMMTPHMPNVKPHSQVPGTPPDTPPGSSPPNGSLPPSPHFQGMPQHTLMDEMWAYNRYMQEPLDLRPGPQCGGEQLEAQTWMLDRKWESQQKYPLNTLAPNGKGAGDQQASCQMGLQGIQHHNASVYISDEELVTLSVRELNRRLHNMPKDLQTKFKQKRRTLKNRGYAQSCRTKRQNYKMELENVNRTLQTENQRIQNDANQQIGIYKCRSRPKTRAEARSCTPCDRVAPRTTRTRSRVRRASGTRWRSPTK</sequence>
<dbReference type="InterPro" id="IPR024874">
    <property type="entry name" value="Transcription_factor_Maf_fam"/>
</dbReference>
<dbReference type="InterPro" id="IPR046347">
    <property type="entry name" value="bZIP_sf"/>
</dbReference>
<keyword evidence="8" id="KW-1185">Reference proteome</keyword>
<dbReference type="AlphaFoldDB" id="A0A423TQ53"/>
<evidence type="ECO:0000313" key="7">
    <source>
        <dbReference type="EMBL" id="ROT78553.1"/>
    </source>
</evidence>
<comment type="caution">
    <text evidence="7">The sequence shown here is derived from an EMBL/GenBank/DDBJ whole genome shotgun (WGS) entry which is preliminary data.</text>
</comment>
<dbReference type="GO" id="GO:0000981">
    <property type="term" value="F:DNA-binding transcription factor activity, RNA polymerase II-specific"/>
    <property type="evidence" value="ECO:0007669"/>
    <property type="project" value="TreeGrafter"/>
</dbReference>
<feature type="region of interest" description="Disordered" evidence="5">
    <location>
        <begin position="503"/>
        <end position="537"/>
    </location>
</feature>
<reference evidence="7 8" key="2">
    <citation type="submission" date="2019-01" db="EMBL/GenBank/DDBJ databases">
        <title>The decoding of complex shrimp genome reveals the adaptation for benthos swimmer, frequently molting mechanism and breeding impact on genome.</title>
        <authorList>
            <person name="Sun Y."/>
            <person name="Gao Y."/>
            <person name="Yu Y."/>
        </authorList>
    </citation>
    <scope>NUCLEOTIDE SEQUENCE [LARGE SCALE GENOMIC DNA]</scope>
    <source>
        <tissue evidence="7">Muscle</tissue>
    </source>
</reference>
<organism evidence="7 8">
    <name type="scientific">Penaeus vannamei</name>
    <name type="common">Whiteleg shrimp</name>
    <name type="synonym">Litopenaeus vannamei</name>
    <dbReference type="NCBI Taxonomy" id="6689"/>
    <lineage>
        <taxon>Eukaryota</taxon>
        <taxon>Metazoa</taxon>
        <taxon>Ecdysozoa</taxon>
        <taxon>Arthropoda</taxon>
        <taxon>Crustacea</taxon>
        <taxon>Multicrustacea</taxon>
        <taxon>Malacostraca</taxon>
        <taxon>Eumalacostraca</taxon>
        <taxon>Eucarida</taxon>
        <taxon>Decapoda</taxon>
        <taxon>Dendrobranchiata</taxon>
        <taxon>Penaeoidea</taxon>
        <taxon>Penaeidae</taxon>
        <taxon>Penaeus</taxon>
    </lineage>
</organism>
<feature type="region of interest" description="Disordered" evidence="5">
    <location>
        <begin position="287"/>
        <end position="328"/>
    </location>
</feature>
<dbReference type="Gene3D" id="1.20.5.170">
    <property type="match status" value="1"/>
</dbReference>
<feature type="region of interest" description="Disordered" evidence="5">
    <location>
        <begin position="202"/>
        <end position="232"/>
    </location>
</feature>
<evidence type="ECO:0000259" key="6">
    <source>
        <dbReference type="Pfam" id="PF03131"/>
    </source>
</evidence>
<dbReference type="EMBL" id="QCYY01001366">
    <property type="protein sequence ID" value="ROT78553.1"/>
    <property type="molecule type" value="Genomic_DNA"/>
</dbReference>
<dbReference type="OrthoDB" id="5974330at2759"/>
<dbReference type="Proteomes" id="UP000283509">
    <property type="component" value="Unassembled WGS sequence"/>
</dbReference>
<accession>A0A423TQ53</accession>
<dbReference type="PANTHER" id="PTHR10129:SF44">
    <property type="entry name" value="TRAFFIC JAM, ISOFORM C"/>
    <property type="match status" value="1"/>
</dbReference>
<keyword evidence="4" id="KW-0175">Coiled coil</keyword>
<evidence type="ECO:0000313" key="8">
    <source>
        <dbReference type="Proteomes" id="UP000283509"/>
    </source>
</evidence>
<dbReference type="PANTHER" id="PTHR10129">
    <property type="entry name" value="TRANSCRIPTION FACTOR MAF"/>
    <property type="match status" value="1"/>
</dbReference>
<reference evidence="7 8" key="1">
    <citation type="submission" date="2018-04" db="EMBL/GenBank/DDBJ databases">
        <authorList>
            <person name="Zhang X."/>
            <person name="Yuan J."/>
            <person name="Li F."/>
            <person name="Xiang J."/>
        </authorList>
    </citation>
    <scope>NUCLEOTIDE SEQUENCE [LARGE SCALE GENOMIC DNA]</scope>
    <source>
        <tissue evidence="7">Muscle</tissue>
    </source>
</reference>
<name>A0A423TQ53_PENVA</name>
<protein>
    <submittedName>
        <fullName evidence="7">Putative transcription factor MafA</fullName>
    </submittedName>
</protein>
<dbReference type="Pfam" id="PF03131">
    <property type="entry name" value="bZIP_Maf"/>
    <property type="match status" value="1"/>
</dbReference>
<keyword evidence="2" id="KW-0238">DNA-binding</keyword>
<keyword evidence="1" id="KW-0805">Transcription regulation</keyword>
<dbReference type="InterPro" id="IPR008917">
    <property type="entry name" value="TF_DNA-bd_sf"/>
</dbReference>